<comment type="caution">
    <text evidence="1">The sequence shown here is derived from an EMBL/GenBank/DDBJ whole genome shotgun (WGS) entry which is preliminary data.</text>
</comment>
<reference evidence="1" key="1">
    <citation type="journal article" date="2015" name="Nature">
        <title>Complex archaea that bridge the gap between prokaryotes and eukaryotes.</title>
        <authorList>
            <person name="Spang A."/>
            <person name="Saw J.H."/>
            <person name="Jorgensen S.L."/>
            <person name="Zaremba-Niedzwiedzka K."/>
            <person name="Martijn J."/>
            <person name="Lind A.E."/>
            <person name="van Eijk R."/>
            <person name="Schleper C."/>
            <person name="Guy L."/>
            <person name="Ettema T.J."/>
        </authorList>
    </citation>
    <scope>NUCLEOTIDE SEQUENCE</scope>
</reference>
<name>A0A0F9H5N8_9ZZZZ</name>
<protein>
    <submittedName>
        <fullName evidence="1">Uncharacterized protein</fullName>
    </submittedName>
</protein>
<organism evidence="1">
    <name type="scientific">marine sediment metagenome</name>
    <dbReference type="NCBI Taxonomy" id="412755"/>
    <lineage>
        <taxon>unclassified sequences</taxon>
        <taxon>metagenomes</taxon>
        <taxon>ecological metagenomes</taxon>
    </lineage>
</organism>
<dbReference type="EMBL" id="LAZR01016003">
    <property type="protein sequence ID" value="KKM06399.1"/>
    <property type="molecule type" value="Genomic_DNA"/>
</dbReference>
<dbReference type="AlphaFoldDB" id="A0A0F9H5N8"/>
<evidence type="ECO:0000313" key="1">
    <source>
        <dbReference type="EMBL" id="KKM06399.1"/>
    </source>
</evidence>
<gene>
    <name evidence="1" type="ORF">LCGC14_1744420</name>
</gene>
<feature type="non-terminal residue" evidence="1">
    <location>
        <position position="1"/>
    </location>
</feature>
<proteinExistence type="predicted"/>
<sequence>YINMYMHGPLRVLITVKFNKLKYESG</sequence>
<accession>A0A0F9H5N8</accession>